<feature type="region of interest" description="Disordered" evidence="1">
    <location>
        <begin position="41"/>
        <end position="79"/>
    </location>
</feature>
<dbReference type="AlphaFoldDB" id="A0A9Q3KRW7"/>
<protein>
    <submittedName>
        <fullName evidence="2">Uncharacterized protein</fullName>
    </submittedName>
</protein>
<proteinExistence type="predicted"/>
<sequence>SLIRYFAAGNRLSERSITSPEASEEKYEYIIEVQTAKRGTLFQSEKAKQPPKELEATIQSDQMDTDKEEARPNPEVASLHQERHIWRMLELPPFPKVCTHKI</sequence>
<reference evidence="2" key="1">
    <citation type="submission" date="2021-03" db="EMBL/GenBank/DDBJ databases">
        <title>Draft genome sequence of rust myrtle Austropuccinia psidii MF-1, a brazilian biotype.</title>
        <authorList>
            <person name="Quecine M.C."/>
            <person name="Pachon D.M.R."/>
            <person name="Bonatelli M.L."/>
            <person name="Correr F.H."/>
            <person name="Franceschini L.M."/>
            <person name="Leite T.F."/>
            <person name="Margarido G.R.A."/>
            <person name="Almeida C.A."/>
            <person name="Ferrarezi J.A."/>
            <person name="Labate C.A."/>
        </authorList>
    </citation>
    <scope>NUCLEOTIDE SEQUENCE</scope>
    <source>
        <strain evidence="2">MF-1</strain>
    </source>
</reference>
<organism evidence="2 3">
    <name type="scientific">Austropuccinia psidii MF-1</name>
    <dbReference type="NCBI Taxonomy" id="1389203"/>
    <lineage>
        <taxon>Eukaryota</taxon>
        <taxon>Fungi</taxon>
        <taxon>Dikarya</taxon>
        <taxon>Basidiomycota</taxon>
        <taxon>Pucciniomycotina</taxon>
        <taxon>Pucciniomycetes</taxon>
        <taxon>Pucciniales</taxon>
        <taxon>Sphaerophragmiaceae</taxon>
        <taxon>Austropuccinia</taxon>
    </lineage>
</organism>
<evidence type="ECO:0000313" key="3">
    <source>
        <dbReference type="Proteomes" id="UP000765509"/>
    </source>
</evidence>
<accession>A0A9Q3KRW7</accession>
<keyword evidence="3" id="KW-1185">Reference proteome</keyword>
<dbReference type="EMBL" id="AVOT02122371">
    <property type="protein sequence ID" value="MBW0585927.1"/>
    <property type="molecule type" value="Genomic_DNA"/>
</dbReference>
<name>A0A9Q3KRW7_9BASI</name>
<dbReference type="Proteomes" id="UP000765509">
    <property type="component" value="Unassembled WGS sequence"/>
</dbReference>
<comment type="caution">
    <text evidence="2">The sequence shown here is derived from an EMBL/GenBank/DDBJ whole genome shotgun (WGS) entry which is preliminary data.</text>
</comment>
<feature type="compositionally biased region" description="Basic and acidic residues" evidence="1">
    <location>
        <begin position="45"/>
        <end position="55"/>
    </location>
</feature>
<gene>
    <name evidence="2" type="ORF">O181_125642</name>
</gene>
<evidence type="ECO:0000256" key="1">
    <source>
        <dbReference type="SAM" id="MobiDB-lite"/>
    </source>
</evidence>
<feature type="non-terminal residue" evidence="2">
    <location>
        <position position="1"/>
    </location>
</feature>
<evidence type="ECO:0000313" key="2">
    <source>
        <dbReference type="EMBL" id="MBW0585927.1"/>
    </source>
</evidence>